<sequence>MKPSKILVFGNPRVKADSIPLKILPGLRKQFPDIKFDVMDPTEIISQNDKELWILDTVQGIDEVKIIDNPSIFENQPNLSVHDYDLILDLNLLLKLGKFKETKIIAIPQNMSKEAAQDRVSKIISEN</sequence>
<gene>
    <name evidence="1" type="ORF">A2196_05965</name>
</gene>
<name>A0A1F5HGK6_9BACT</name>
<evidence type="ECO:0000313" key="2">
    <source>
        <dbReference type="Proteomes" id="UP000176751"/>
    </source>
</evidence>
<accession>A0A1F5HGK6</accession>
<dbReference type="STRING" id="1797737.A2196_05965"/>
<protein>
    <submittedName>
        <fullName evidence="1">Uncharacterized protein</fullName>
    </submittedName>
</protein>
<dbReference type="Proteomes" id="UP000176751">
    <property type="component" value="Unassembled WGS sequence"/>
</dbReference>
<reference evidence="1 2" key="1">
    <citation type="journal article" date="2016" name="Nat. Commun.">
        <title>Thousands of microbial genomes shed light on interconnected biogeochemical processes in an aquifer system.</title>
        <authorList>
            <person name="Anantharaman K."/>
            <person name="Brown C.T."/>
            <person name="Hug L.A."/>
            <person name="Sharon I."/>
            <person name="Castelle C.J."/>
            <person name="Probst A.J."/>
            <person name="Thomas B.C."/>
            <person name="Singh A."/>
            <person name="Wilkins M.J."/>
            <person name="Karaoz U."/>
            <person name="Brodie E.L."/>
            <person name="Williams K.H."/>
            <person name="Hubbard S.S."/>
            <person name="Banfield J.F."/>
        </authorList>
    </citation>
    <scope>NUCLEOTIDE SEQUENCE [LARGE SCALE GENOMIC DNA]</scope>
</reference>
<dbReference type="EMBL" id="MFCA01000001">
    <property type="protein sequence ID" value="OGE03277.1"/>
    <property type="molecule type" value="Genomic_DNA"/>
</dbReference>
<organism evidence="1 2">
    <name type="scientific">Candidatus Curtissbacteria bacterium RIFOXYA1_FULL_41_14</name>
    <dbReference type="NCBI Taxonomy" id="1797737"/>
    <lineage>
        <taxon>Bacteria</taxon>
        <taxon>Candidatus Curtissiibacteriota</taxon>
    </lineage>
</organism>
<comment type="caution">
    <text evidence="1">The sequence shown here is derived from an EMBL/GenBank/DDBJ whole genome shotgun (WGS) entry which is preliminary data.</text>
</comment>
<dbReference type="AlphaFoldDB" id="A0A1F5HGK6"/>
<evidence type="ECO:0000313" key="1">
    <source>
        <dbReference type="EMBL" id="OGE03277.1"/>
    </source>
</evidence>
<proteinExistence type="predicted"/>